<protein>
    <submittedName>
        <fullName evidence="1">Uncharacterized protein</fullName>
    </submittedName>
</protein>
<dbReference type="Proteomes" id="UP000295724">
    <property type="component" value="Unassembled WGS sequence"/>
</dbReference>
<evidence type="ECO:0000313" key="2">
    <source>
        <dbReference type="Proteomes" id="UP000295724"/>
    </source>
</evidence>
<evidence type="ECO:0000313" key="1">
    <source>
        <dbReference type="EMBL" id="TDR23480.1"/>
    </source>
</evidence>
<keyword evidence="2" id="KW-1185">Reference proteome</keyword>
<gene>
    <name evidence="1" type="ORF">C8D91_0342</name>
</gene>
<organism evidence="1 2">
    <name type="scientific">Marinicella litoralis</name>
    <dbReference type="NCBI Taxonomy" id="644220"/>
    <lineage>
        <taxon>Bacteria</taxon>
        <taxon>Pseudomonadati</taxon>
        <taxon>Pseudomonadota</taxon>
        <taxon>Gammaproteobacteria</taxon>
        <taxon>Lysobacterales</taxon>
        <taxon>Marinicellaceae</taxon>
        <taxon>Marinicella</taxon>
    </lineage>
</organism>
<dbReference type="OrthoDB" id="9904686at2"/>
<proteinExistence type="predicted"/>
<reference evidence="1 2" key="1">
    <citation type="submission" date="2019-03" db="EMBL/GenBank/DDBJ databases">
        <title>Genomic Encyclopedia of Type Strains, Phase IV (KMG-IV): sequencing the most valuable type-strain genomes for metagenomic binning, comparative biology and taxonomic classification.</title>
        <authorList>
            <person name="Goeker M."/>
        </authorList>
    </citation>
    <scope>NUCLEOTIDE SEQUENCE [LARGE SCALE GENOMIC DNA]</scope>
    <source>
        <strain evidence="1 2">DSM 25488</strain>
    </source>
</reference>
<accession>A0A4R6XY93</accession>
<dbReference type="RefSeq" id="WP_133566421.1">
    <property type="nucleotide sequence ID" value="NZ_NIHB01000001.1"/>
</dbReference>
<sequence length="142" mass="16508">MSDSIGSDVFIKMKFKGFIDSNNQFKQGMLMNDEGKRLLIKKVFPSHSQDFIDVYIEYAHVVSVNGQLKADPAVVLGFDLRKQKIYPVLYRNDLLDHSIHVYEAGNLNEDNAEWLLNYWSDWFNELNADEYDHIEQAELMVG</sequence>
<comment type="caution">
    <text evidence="1">The sequence shown here is derived from an EMBL/GenBank/DDBJ whole genome shotgun (WGS) entry which is preliminary data.</text>
</comment>
<name>A0A4R6XY93_9GAMM</name>
<dbReference type="AlphaFoldDB" id="A0A4R6XY93"/>
<dbReference type="EMBL" id="SNZB01000001">
    <property type="protein sequence ID" value="TDR23480.1"/>
    <property type="molecule type" value="Genomic_DNA"/>
</dbReference>